<feature type="modified residue" description="4-aspartylphosphate" evidence="2">
    <location>
        <position position="55"/>
    </location>
</feature>
<evidence type="ECO:0000313" key="7">
    <source>
        <dbReference type="Proteomes" id="UP000561077"/>
    </source>
</evidence>
<dbReference type="InterPro" id="IPR001789">
    <property type="entry name" value="Sig_transdc_resp-reg_receiver"/>
</dbReference>
<dbReference type="PANTHER" id="PTHR44591">
    <property type="entry name" value="STRESS RESPONSE REGULATOR PROTEIN 1"/>
    <property type="match status" value="1"/>
</dbReference>
<dbReference type="RefSeq" id="WP_182973834.1">
    <property type="nucleotide sequence ID" value="NZ_JABEQN010000010.1"/>
</dbReference>
<dbReference type="EMBL" id="JABEQN010000010">
    <property type="protein sequence ID" value="MBB2193871.1"/>
    <property type="molecule type" value="Genomic_DNA"/>
</dbReference>
<dbReference type="CDD" id="cd00156">
    <property type="entry name" value="REC"/>
    <property type="match status" value="1"/>
</dbReference>
<evidence type="ECO:0000313" key="5">
    <source>
        <dbReference type="EMBL" id="MBB2193871.1"/>
    </source>
</evidence>
<evidence type="ECO:0000256" key="1">
    <source>
        <dbReference type="ARBA" id="ARBA00022553"/>
    </source>
</evidence>
<proteinExistence type="predicted"/>
<comment type="caution">
    <text evidence="4">The sequence shown here is derived from an EMBL/GenBank/DDBJ whole genome shotgun (WGS) entry which is preliminary data.</text>
</comment>
<dbReference type="GO" id="GO:0000160">
    <property type="term" value="P:phosphorelay signal transduction system"/>
    <property type="evidence" value="ECO:0007669"/>
    <property type="project" value="InterPro"/>
</dbReference>
<dbReference type="EMBL" id="JABEQO010000010">
    <property type="protein sequence ID" value="MBB2164735.1"/>
    <property type="molecule type" value="Genomic_DNA"/>
</dbReference>
<dbReference type="AlphaFoldDB" id="A0A7W4IKU8"/>
<reference evidence="6 7" key="1">
    <citation type="submission" date="2020-04" db="EMBL/GenBank/DDBJ databases">
        <title>Description of novel Gluconacetobacter.</title>
        <authorList>
            <person name="Sombolestani A."/>
        </authorList>
    </citation>
    <scope>NUCLEOTIDE SEQUENCE [LARGE SCALE GENOMIC DNA]</scope>
    <source>
        <strain evidence="5 6">LMG 1728</strain>
        <strain evidence="4 7">LMG 1731</strain>
    </source>
</reference>
<evidence type="ECO:0000313" key="6">
    <source>
        <dbReference type="Proteomes" id="UP000540490"/>
    </source>
</evidence>
<dbReference type="Gene3D" id="3.40.50.2300">
    <property type="match status" value="1"/>
</dbReference>
<dbReference type="SMART" id="SM00448">
    <property type="entry name" value="REC"/>
    <property type="match status" value="1"/>
</dbReference>
<dbReference type="InterPro" id="IPR011006">
    <property type="entry name" value="CheY-like_superfamily"/>
</dbReference>
<keyword evidence="6" id="KW-1185">Reference proteome</keyword>
<organism evidence="4 7">
    <name type="scientific">Gluconacetobacter dulcium</name>
    <dbReference type="NCBI Taxonomy" id="2729096"/>
    <lineage>
        <taxon>Bacteria</taxon>
        <taxon>Pseudomonadati</taxon>
        <taxon>Pseudomonadota</taxon>
        <taxon>Alphaproteobacteria</taxon>
        <taxon>Acetobacterales</taxon>
        <taxon>Acetobacteraceae</taxon>
        <taxon>Gluconacetobacter</taxon>
    </lineage>
</organism>
<feature type="domain" description="Response regulatory" evidence="3">
    <location>
        <begin position="6"/>
        <end position="113"/>
    </location>
</feature>
<keyword evidence="1 2" id="KW-0597">Phosphoprotein</keyword>
<dbReference type="SUPFAM" id="SSF52172">
    <property type="entry name" value="CheY-like"/>
    <property type="match status" value="1"/>
</dbReference>
<name>A0A7W4IKU8_9PROT</name>
<dbReference type="PANTHER" id="PTHR44591:SF3">
    <property type="entry name" value="RESPONSE REGULATORY DOMAIN-CONTAINING PROTEIN"/>
    <property type="match status" value="1"/>
</dbReference>
<evidence type="ECO:0000259" key="3">
    <source>
        <dbReference type="PROSITE" id="PS50110"/>
    </source>
</evidence>
<evidence type="ECO:0000256" key="2">
    <source>
        <dbReference type="PROSITE-ProRule" id="PRU00169"/>
    </source>
</evidence>
<sequence>MTSGRHILLVEDESAIADLIRTALEASDLRVTACAGVQAALDAMERGAIDLAILDLSLPDGPPDRLVARLKTASIPVIAISGDPARLAAFAPGPTLEKPFRVRALLDLVRSALAGAAG</sequence>
<dbReference type="Proteomes" id="UP000561077">
    <property type="component" value="Unassembled WGS sequence"/>
</dbReference>
<dbReference type="PROSITE" id="PS50110">
    <property type="entry name" value="RESPONSE_REGULATORY"/>
    <property type="match status" value="1"/>
</dbReference>
<accession>A0A7W4IKU8</accession>
<evidence type="ECO:0000313" key="4">
    <source>
        <dbReference type="EMBL" id="MBB2164735.1"/>
    </source>
</evidence>
<dbReference type="Pfam" id="PF00072">
    <property type="entry name" value="Response_reg"/>
    <property type="match status" value="1"/>
</dbReference>
<dbReference type="Proteomes" id="UP000540490">
    <property type="component" value="Unassembled WGS sequence"/>
</dbReference>
<gene>
    <name evidence="5" type="ORF">HLH25_09500</name>
    <name evidence="4" type="ORF">HLH26_09320</name>
</gene>
<protein>
    <submittedName>
        <fullName evidence="4">Response regulator</fullName>
    </submittedName>
</protein>
<dbReference type="InterPro" id="IPR050595">
    <property type="entry name" value="Bact_response_regulator"/>
</dbReference>